<evidence type="ECO:0000313" key="3">
    <source>
        <dbReference type="EMBL" id="KII60679.1"/>
    </source>
</evidence>
<dbReference type="AlphaFoldDB" id="A0A0C2M8P9"/>
<dbReference type="Proteomes" id="UP000031668">
    <property type="component" value="Unassembled WGS sequence"/>
</dbReference>
<organism evidence="3 4">
    <name type="scientific">Thelohanellus kitauei</name>
    <name type="common">Myxosporean</name>
    <dbReference type="NCBI Taxonomy" id="669202"/>
    <lineage>
        <taxon>Eukaryota</taxon>
        <taxon>Metazoa</taxon>
        <taxon>Cnidaria</taxon>
        <taxon>Myxozoa</taxon>
        <taxon>Myxosporea</taxon>
        <taxon>Bivalvulida</taxon>
        <taxon>Platysporina</taxon>
        <taxon>Myxobolidae</taxon>
        <taxon>Thelohanellus</taxon>
    </lineage>
</organism>
<dbReference type="SUPFAM" id="SSF69203">
    <property type="entry name" value="Nucleoplasmin-like core domain"/>
    <property type="match status" value="1"/>
</dbReference>
<reference evidence="3 4" key="1">
    <citation type="journal article" date="2014" name="Genome Biol. Evol.">
        <title>The genome of the myxosporean Thelohanellus kitauei shows adaptations to nutrient acquisition within its fish host.</title>
        <authorList>
            <person name="Yang Y."/>
            <person name="Xiong J."/>
            <person name="Zhou Z."/>
            <person name="Huo F."/>
            <person name="Miao W."/>
            <person name="Ran C."/>
            <person name="Liu Y."/>
            <person name="Zhang J."/>
            <person name="Feng J."/>
            <person name="Wang M."/>
            <person name="Wang M."/>
            <person name="Wang L."/>
            <person name="Yao B."/>
        </authorList>
    </citation>
    <scope>NUCLEOTIDE SEQUENCE [LARGE SCALE GENOMIC DNA]</scope>
    <source>
        <strain evidence="3">Wuqing</strain>
    </source>
</reference>
<name>A0A0C2M8P9_THEKT</name>
<feature type="domain" description="Nucleoplasmin core" evidence="2">
    <location>
        <begin position="23"/>
        <end position="92"/>
    </location>
</feature>
<keyword evidence="4" id="KW-1185">Reference proteome</keyword>
<dbReference type="Gene3D" id="2.60.120.340">
    <property type="entry name" value="Nucleoplasmin core domain"/>
    <property type="match status" value="1"/>
</dbReference>
<feature type="compositionally biased region" description="Low complexity" evidence="1">
    <location>
        <begin position="412"/>
        <end position="426"/>
    </location>
</feature>
<evidence type="ECO:0000313" key="4">
    <source>
        <dbReference type="Proteomes" id="UP000031668"/>
    </source>
</evidence>
<feature type="compositionally biased region" description="Basic and acidic residues" evidence="1">
    <location>
        <begin position="342"/>
        <end position="353"/>
    </location>
</feature>
<evidence type="ECO:0000259" key="2">
    <source>
        <dbReference type="Pfam" id="PF03066"/>
    </source>
</evidence>
<dbReference type="Pfam" id="PF03066">
    <property type="entry name" value="Nucleoplasmin"/>
    <property type="match status" value="1"/>
</dbReference>
<comment type="caution">
    <text evidence="3">The sequence shown here is derived from an EMBL/GenBank/DDBJ whole genome shotgun (WGS) entry which is preliminary data.</text>
</comment>
<proteinExistence type="predicted"/>
<dbReference type="InterPro" id="IPR024057">
    <property type="entry name" value="Nucleoplasmin_core_dom"/>
</dbReference>
<feature type="compositionally biased region" description="Basic and acidic residues" evidence="1">
    <location>
        <begin position="234"/>
        <end position="245"/>
    </location>
</feature>
<sequence>MAVQGEKLVIEVKGKEAFRMIENIVFLRPGAKAREKNIVEVVLGSGRSKGSYVLASLCTGVERNKSLNMEFTESVAFKLVIGSGPGEIIGTETCSDDDANKRCLKSKKSWTSLILIPPQPFQAMRQIRDVSKGKEITGESESDSATTSSDDEANKRSIKRKKSLTSLTRIPPQPFQAMRKIRDVSKGKEIIDESESDSTKTSSGDEANKRSLKRKKSLTSLTRIPPQPFQAMRKIRDVSKGKEIIDESESDSTKTSSGDEANKRSLKRKKSLTSLTRIPPQPFQAMRKIRDVSKGKEIIDESESDSTKTSSGDEANKRSLKRKKSLTSLTRIPPQPFQAMRKIRDVSKGKEIIDESESDSTKTSSGDEANKRSLKSKKSLTSLTRIPPQLAQAMRQIRDVLKGKEITDDSDSITTSSDSSFSFMEP</sequence>
<dbReference type="InterPro" id="IPR036824">
    <property type="entry name" value="Nucleoplasmin_core_dom_sf"/>
</dbReference>
<accession>A0A0C2M8P9</accession>
<feature type="compositionally biased region" description="Basic and acidic residues" evidence="1">
    <location>
        <begin position="396"/>
        <end position="407"/>
    </location>
</feature>
<evidence type="ECO:0000256" key="1">
    <source>
        <dbReference type="SAM" id="MobiDB-lite"/>
    </source>
</evidence>
<feature type="region of interest" description="Disordered" evidence="1">
    <location>
        <begin position="133"/>
        <end position="426"/>
    </location>
</feature>
<gene>
    <name evidence="3" type="ORF">RF11_11775</name>
</gene>
<dbReference type="EMBL" id="JWZT01005524">
    <property type="protein sequence ID" value="KII60679.1"/>
    <property type="molecule type" value="Genomic_DNA"/>
</dbReference>
<protein>
    <recommendedName>
        <fullName evidence="2">Nucleoplasmin core domain-containing protein</fullName>
    </recommendedName>
</protein>
<feature type="compositionally biased region" description="Basic and acidic residues" evidence="1">
    <location>
        <begin position="288"/>
        <end position="299"/>
    </location>
</feature>
<feature type="compositionally biased region" description="Basic and acidic residues" evidence="1">
    <location>
        <begin position="180"/>
        <end position="191"/>
    </location>
</feature>